<proteinExistence type="predicted"/>
<evidence type="ECO:0000313" key="3">
    <source>
        <dbReference type="Proteomes" id="UP001285354"/>
    </source>
</evidence>
<name>A0AAD9WHQ9_9HELO</name>
<dbReference type="Gene3D" id="3.90.1200.10">
    <property type="match status" value="1"/>
</dbReference>
<sequence>MAETDQLELRASIDKFFLRSGLTAQDQASCYDFVEKLFPDKFISVASCQGYCSMTVYVGHDIVIQFRSYKYQLDLPTTAMAREVYGIYAPQTKYVGTLPGLGLIVYSMKRIMGTTFKALRERETMLGVSTIPRAGLCKDLAVFLSMSWSRASTNGFPLGFVGKSMRVRLQSLTKNLPQRFRSVARRILENLHSVQALPWVLTHGDIVAENIMVDPSSGRLTGLVDWAEAEMLPFGTCFYGLEEMLGEITLAGFQYRQDAPELRTMFWTELKKHIPELGQSPVQEAVELARDLGVLLWHGIAFDDGAIDRVVQEGRDLEEIYKLDAFLSVRSRL</sequence>
<feature type="domain" description="Aminoglycoside phosphotransferase" evidence="1">
    <location>
        <begin position="168"/>
        <end position="231"/>
    </location>
</feature>
<organism evidence="2 3">
    <name type="scientific">Diplocarpon rosae</name>
    <dbReference type="NCBI Taxonomy" id="946125"/>
    <lineage>
        <taxon>Eukaryota</taxon>
        <taxon>Fungi</taxon>
        <taxon>Dikarya</taxon>
        <taxon>Ascomycota</taxon>
        <taxon>Pezizomycotina</taxon>
        <taxon>Leotiomycetes</taxon>
        <taxon>Helotiales</taxon>
        <taxon>Drepanopezizaceae</taxon>
        <taxon>Diplocarpon</taxon>
    </lineage>
</organism>
<keyword evidence="3" id="KW-1185">Reference proteome</keyword>
<dbReference type="AlphaFoldDB" id="A0AAD9WHQ9"/>
<dbReference type="Pfam" id="PF01636">
    <property type="entry name" value="APH"/>
    <property type="match status" value="1"/>
</dbReference>
<dbReference type="InterPro" id="IPR002575">
    <property type="entry name" value="Aminoglycoside_PTrfase"/>
</dbReference>
<dbReference type="SUPFAM" id="SSF56112">
    <property type="entry name" value="Protein kinase-like (PK-like)"/>
    <property type="match status" value="1"/>
</dbReference>
<gene>
    <name evidence="2" type="ORF">QTJ16_001001</name>
</gene>
<protein>
    <recommendedName>
        <fullName evidence="1">Aminoglycoside phosphotransferase domain-containing protein</fullName>
    </recommendedName>
</protein>
<accession>A0AAD9WHQ9</accession>
<evidence type="ECO:0000259" key="1">
    <source>
        <dbReference type="Pfam" id="PF01636"/>
    </source>
</evidence>
<reference evidence="2" key="1">
    <citation type="submission" date="2023-06" db="EMBL/GenBank/DDBJ databases">
        <title>Draft genome of Marssonina rosae.</title>
        <authorList>
            <person name="Cheng Q."/>
        </authorList>
    </citation>
    <scope>NUCLEOTIDE SEQUENCE</scope>
    <source>
        <strain evidence="2">R4</strain>
    </source>
</reference>
<comment type="caution">
    <text evidence="2">The sequence shown here is derived from an EMBL/GenBank/DDBJ whole genome shotgun (WGS) entry which is preliminary data.</text>
</comment>
<evidence type="ECO:0000313" key="2">
    <source>
        <dbReference type="EMBL" id="KAK2630181.1"/>
    </source>
</evidence>
<dbReference type="InterPro" id="IPR011009">
    <property type="entry name" value="Kinase-like_dom_sf"/>
</dbReference>
<dbReference type="Proteomes" id="UP001285354">
    <property type="component" value="Unassembled WGS sequence"/>
</dbReference>
<dbReference type="EMBL" id="JAUBYV010000001">
    <property type="protein sequence ID" value="KAK2630181.1"/>
    <property type="molecule type" value="Genomic_DNA"/>
</dbReference>